<feature type="domain" description="MmgE/PrpD N-terminal" evidence="2">
    <location>
        <begin position="19"/>
        <end position="246"/>
    </location>
</feature>
<proteinExistence type="inferred from homology"/>
<organism evidence="4 5">
    <name type="scientific">Paraburkholderia tuberum</name>
    <dbReference type="NCBI Taxonomy" id="157910"/>
    <lineage>
        <taxon>Bacteria</taxon>
        <taxon>Pseudomonadati</taxon>
        <taxon>Pseudomonadota</taxon>
        <taxon>Betaproteobacteria</taxon>
        <taxon>Burkholderiales</taxon>
        <taxon>Burkholderiaceae</taxon>
        <taxon>Paraburkholderia</taxon>
    </lineage>
</organism>
<dbReference type="InterPro" id="IPR042183">
    <property type="entry name" value="MmgE/PrpD_sf_1"/>
</dbReference>
<evidence type="ECO:0000313" key="5">
    <source>
        <dbReference type="Proteomes" id="UP000199365"/>
    </source>
</evidence>
<evidence type="ECO:0000256" key="1">
    <source>
        <dbReference type="ARBA" id="ARBA00006174"/>
    </source>
</evidence>
<comment type="similarity">
    <text evidence="1">Belongs to the PrpD family.</text>
</comment>
<keyword evidence="5" id="KW-1185">Reference proteome</keyword>
<dbReference type="AlphaFoldDB" id="A0A1H1KC20"/>
<dbReference type="Pfam" id="PF03972">
    <property type="entry name" value="MmgE_PrpD_N"/>
    <property type="match status" value="1"/>
</dbReference>
<dbReference type="InterPro" id="IPR036148">
    <property type="entry name" value="MmgE/PrpD_sf"/>
</dbReference>
<dbReference type="EMBL" id="FNKX01000003">
    <property type="protein sequence ID" value="SDR59844.1"/>
    <property type="molecule type" value="Genomic_DNA"/>
</dbReference>
<dbReference type="PANTHER" id="PTHR16943:SF8">
    <property type="entry name" value="2-METHYLCITRATE DEHYDRATASE"/>
    <property type="match status" value="1"/>
</dbReference>
<feature type="domain" description="MmgE/PrpD C-terminal" evidence="3">
    <location>
        <begin position="271"/>
        <end position="429"/>
    </location>
</feature>
<evidence type="ECO:0000313" key="4">
    <source>
        <dbReference type="EMBL" id="SDR59844.1"/>
    </source>
</evidence>
<accession>A0A1H1KC20</accession>
<dbReference type="RefSeq" id="WP_090811257.1">
    <property type="nucleotide sequence ID" value="NZ_FNKX01000003.1"/>
</dbReference>
<evidence type="ECO:0000259" key="2">
    <source>
        <dbReference type="Pfam" id="PF03972"/>
    </source>
</evidence>
<dbReference type="SUPFAM" id="SSF103378">
    <property type="entry name" value="2-methylcitrate dehydratase PrpD"/>
    <property type="match status" value="1"/>
</dbReference>
<dbReference type="Gene3D" id="1.10.4100.10">
    <property type="entry name" value="2-methylcitrate dehydratase PrpD"/>
    <property type="match status" value="1"/>
</dbReference>
<dbReference type="GO" id="GO:0016829">
    <property type="term" value="F:lyase activity"/>
    <property type="evidence" value="ECO:0007669"/>
    <property type="project" value="InterPro"/>
</dbReference>
<dbReference type="Proteomes" id="UP000199365">
    <property type="component" value="Unassembled WGS sequence"/>
</dbReference>
<name>A0A1H1KC20_9BURK</name>
<protein>
    <submittedName>
        <fullName evidence="4">2-methylcitrate dehydratase PrpD</fullName>
    </submittedName>
</protein>
<dbReference type="InterPro" id="IPR042188">
    <property type="entry name" value="MmgE/PrpD_sf_2"/>
</dbReference>
<dbReference type="InterPro" id="IPR045337">
    <property type="entry name" value="MmgE_PrpD_C"/>
</dbReference>
<dbReference type="InterPro" id="IPR005656">
    <property type="entry name" value="MmgE_PrpD"/>
</dbReference>
<dbReference type="STRING" id="157910.SAMN05445850_6987"/>
<sequence>MTTNVIEDERYPQGGIVQKFSAYIVEARENRAPEESLEFALKCILDLLSAVGAGVGQAAALAIRKTAHETRPPGDIPIWFTGETSSVIGAAWANSAAGSALDLDDDTPASRGHPGAAVIPTAIAVAKETKATLGELLNAIVIGYEVGTAISAARAYGSSGTWAPYAVVATAAALRRSSREVIEHALAIAGESAPNQSLASAPAPRKPHPEPNHVKEGITWAVVTGLESLASAQNGFHGARNILDATRYYNFPNDLDLGSYQYIRTTGFKPYCCCRHLHGALDALIELIKEHRLVGRSIDRIEVETYGPALRISNWKEPRDIMDVQYSHPYCLALVAHYGHEALLPLTGDVLNNPSVTALSHKVELSLSPELDKIYTESGMLPARVTVTCGDQRFVSPVTFPKDNGLPWDKLEDKFRQATRFVATPEQQNIVVGAISDARRGDMRGLTESLSEIQFV</sequence>
<dbReference type="InterPro" id="IPR045336">
    <property type="entry name" value="MmgE_PrpD_N"/>
</dbReference>
<evidence type="ECO:0000259" key="3">
    <source>
        <dbReference type="Pfam" id="PF19305"/>
    </source>
</evidence>
<reference evidence="5" key="1">
    <citation type="submission" date="2016-10" db="EMBL/GenBank/DDBJ databases">
        <authorList>
            <person name="Varghese N."/>
            <person name="Submissions S."/>
        </authorList>
    </citation>
    <scope>NUCLEOTIDE SEQUENCE [LARGE SCALE GENOMIC DNA]</scope>
    <source>
        <strain evidence="5">DUS833</strain>
    </source>
</reference>
<gene>
    <name evidence="4" type="ORF">SAMN05445850_6987</name>
</gene>
<dbReference type="Gene3D" id="3.30.1330.120">
    <property type="entry name" value="2-methylcitrate dehydratase PrpD"/>
    <property type="match status" value="1"/>
</dbReference>
<dbReference type="Pfam" id="PF19305">
    <property type="entry name" value="MmgE_PrpD_C"/>
    <property type="match status" value="1"/>
</dbReference>
<dbReference type="PANTHER" id="PTHR16943">
    <property type="entry name" value="2-METHYLCITRATE DEHYDRATASE-RELATED"/>
    <property type="match status" value="1"/>
</dbReference>